<dbReference type="GO" id="GO:0008270">
    <property type="term" value="F:zinc ion binding"/>
    <property type="evidence" value="ECO:0007669"/>
    <property type="project" value="UniProtKB-KW"/>
</dbReference>
<evidence type="ECO:0000259" key="6">
    <source>
        <dbReference type="PROSITE" id="PS50157"/>
    </source>
</evidence>
<keyword evidence="1" id="KW-0479">Metal-binding</keyword>
<evidence type="ECO:0000256" key="3">
    <source>
        <dbReference type="ARBA" id="ARBA00022771"/>
    </source>
</evidence>
<evidence type="ECO:0000256" key="5">
    <source>
        <dbReference type="PROSITE-ProRule" id="PRU00042"/>
    </source>
</evidence>
<protein>
    <submittedName>
        <fullName evidence="7">Zinc finger and SCAN domain-containing protein 2</fullName>
    </submittedName>
</protein>
<dbReference type="AlphaFoldDB" id="A0A226DYV0"/>
<dbReference type="GO" id="GO:0000981">
    <property type="term" value="F:DNA-binding transcription factor activity, RNA polymerase II-specific"/>
    <property type="evidence" value="ECO:0007669"/>
    <property type="project" value="TreeGrafter"/>
</dbReference>
<dbReference type="GO" id="GO:0005634">
    <property type="term" value="C:nucleus"/>
    <property type="evidence" value="ECO:0007669"/>
    <property type="project" value="TreeGrafter"/>
</dbReference>
<dbReference type="PANTHER" id="PTHR24409">
    <property type="entry name" value="ZINC FINGER PROTEIN 142"/>
    <property type="match status" value="1"/>
</dbReference>
<evidence type="ECO:0000313" key="8">
    <source>
        <dbReference type="Proteomes" id="UP000198287"/>
    </source>
</evidence>
<evidence type="ECO:0000313" key="7">
    <source>
        <dbReference type="EMBL" id="OXA49386.1"/>
    </source>
</evidence>
<keyword evidence="2" id="KW-0677">Repeat</keyword>
<evidence type="ECO:0000256" key="4">
    <source>
        <dbReference type="ARBA" id="ARBA00022833"/>
    </source>
</evidence>
<keyword evidence="8" id="KW-1185">Reference proteome</keyword>
<dbReference type="SUPFAM" id="SSF57667">
    <property type="entry name" value="beta-beta-alpha zinc fingers"/>
    <property type="match status" value="1"/>
</dbReference>
<dbReference type="Gene3D" id="3.30.160.60">
    <property type="entry name" value="Classic Zinc Finger"/>
    <property type="match status" value="1"/>
</dbReference>
<dbReference type="PANTHER" id="PTHR24409:SF295">
    <property type="entry name" value="AZ2-RELATED"/>
    <property type="match status" value="1"/>
</dbReference>
<sequence length="583" mass="65194">MVQIFPSTNLSPYVHLTRDDRVETAVQNWLRQESEKQDANYCFLCSSLIQDSRLPFSASLVAEQIALCKNFLIELDLANYSNEINPESISCQNCIQEVCRVWNLHEEILIIRRQIAEILSRLVQQRKSDSNNPVPLNANHGSEISAFDGAIQFFGREVEATRVAINGPTGNEDIVRSVFTGGPPATLGNDTVSNNLVVTVKVEQPDSEDVLAVEVEPGPAPNVPMFRDPQTCTNYSRPRLKNKNKIKNKKCVHCGKAFSNNTLLSKHTRAFHDKVKYPCSVCGRELTTARRCAAHEAIKCGVVHSPAELKRVGLKLWRCELACCEYVSATEGDLKCHVLTIHKNVFRCSSCDCNYTSSQELAVHEKLCKIVETLKTGSQPIKIETESSPNFYESTESPSSAIDIVQSILVGERIAELRRKSSTSQLNGCTLRENTESSATSSIDIVQSVVVGQRMIAELLRKSSTSQLTVPETRKSEIPNTPRDVPRSRVSLLQRGEMCEELNTYYAQHNLTDYSRAAYYKKKCPCSVCGMWLSSPKDCAAHEVVMCKVAHPPELLEKMDINIVTCPLVGCEELFWRENDLDK</sequence>
<evidence type="ECO:0000256" key="2">
    <source>
        <dbReference type="ARBA" id="ARBA00022737"/>
    </source>
</evidence>
<dbReference type="OrthoDB" id="2687452at2759"/>
<dbReference type="SMART" id="SM00355">
    <property type="entry name" value="ZnF_C2H2"/>
    <property type="match status" value="4"/>
</dbReference>
<dbReference type="EMBL" id="LNIX01000010">
    <property type="protein sequence ID" value="OXA49386.1"/>
    <property type="molecule type" value="Genomic_DNA"/>
</dbReference>
<feature type="domain" description="C2H2-type" evidence="6">
    <location>
        <begin position="346"/>
        <end position="380"/>
    </location>
</feature>
<name>A0A226DYV0_FOLCA</name>
<dbReference type="PROSITE" id="PS50157">
    <property type="entry name" value="ZINC_FINGER_C2H2_2"/>
    <property type="match status" value="2"/>
</dbReference>
<dbReference type="GO" id="GO:0000977">
    <property type="term" value="F:RNA polymerase II transcription regulatory region sequence-specific DNA binding"/>
    <property type="evidence" value="ECO:0007669"/>
    <property type="project" value="TreeGrafter"/>
</dbReference>
<evidence type="ECO:0000256" key="1">
    <source>
        <dbReference type="ARBA" id="ARBA00022723"/>
    </source>
</evidence>
<accession>A0A226DYV0</accession>
<gene>
    <name evidence="7" type="ORF">Fcan01_15505</name>
</gene>
<keyword evidence="3 5" id="KW-0863">Zinc-finger</keyword>
<reference evidence="7 8" key="1">
    <citation type="submission" date="2015-12" db="EMBL/GenBank/DDBJ databases">
        <title>The genome of Folsomia candida.</title>
        <authorList>
            <person name="Faddeeva A."/>
            <person name="Derks M.F."/>
            <person name="Anvar Y."/>
            <person name="Smit S."/>
            <person name="Van Straalen N."/>
            <person name="Roelofs D."/>
        </authorList>
    </citation>
    <scope>NUCLEOTIDE SEQUENCE [LARGE SCALE GENOMIC DNA]</scope>
    <source>
        <strain evidence="7 8">VU population</strain>
        <tissue evidence="7">Whole body</tissue>
    </source>
</reference>
<feature type="domain" description="C2H2-type" evidence="6">
    <location>
        <begin position="249"/>
        <end position="277"/>
    </location>
</feature>
<comment type="caution">
    <text evidence="7">The sequence shown here is derived from an EMBL/GenBank/DDBJ whole genome shotgun (WGS) entry which is preliminary data.</text>
</comment>
<dbReference type="InterPro" id="IPR013087">
    <property type="entry name" value="Znf_C2H2_type"/>
</dbReference>
<organism evidence="7 8">
    <name type="scientific">Folsomia candida</name>
    <name type="common">Springtail</name>
    <dbReference type="NCBI Taxonomy" id="158441"/>
    <lineage>
        <taxon>Eukaryota</taxon>
        <taxon>Metazoa</taxon>
        <taxon>Ecdysozoa</taxon>
        <taxon>Arthropoda</taxon>
        <taxon>Hexapoda</taxon>
        <taxon>Collembola</taxon>
        <taxon>Entomobryomorpha</taxon>
        <taxon>Isotomoidea</taxon>
        <taxon>Isotomidae</taxon>
        <taxon>Proisotominae</taxon>
        <taxon>Folsomia</taxon>
    </lineage>
</organism>
<dbReference type="InterPro" id="IPR036236">
    <property type="entry name" value="Znf_C2H2_sf"/>
</dbReference>
<dbReference type="PROSITE" id="PS00028">
    <property type="entry name" value="ZINC_FINGER_C2H2_1"/>
    <property type="match status" value="1"/>
</dbReference>
<dbReference type="Proteomes" id="UP000198287">
    <property type="component" value="Unassembled WGS sequence"/>
</dbReference>
<keyword evidence="4" id="KW-0862">Zinc</keyword>
<proteinExistence type="predicted"/>